<gene>
    <name evidence="4" type="ORF">RM479_11180</name>
</gene>
<evidence type="ECO:0000259" key="3">
    <source>
        <dbReference type="Pfam" id="PF13581"/>
    </source>
</evidence>
<name>A0ABU2M8H9_9ACTN</name>
<sequence>MNAELVSSEQGSGTSWSRPSLAEAPRVPGGRWTDPLGGVPIGRTERASDTVTRSFGSVPDSVSEARRFADRVLAEWGVTEVGDDVRLIVSELVGNACRHALSPGRGPEATPVVVRLGRTDDPREVACLVADSSDRLPRKVDAHHFAESGRGLSLVAAFSREWGWNALSGGGKIVWAVCGGRD</sequence>
<keyword evidence="1" id="KW-0723">Serine/threonine-protein kinase</keyword>
<feature type="domain" description="Histidine kinase/HSP90-like ATPase" evidence="3">
    <location>
        <begin position="59"/>
        <end position="176"/>
    </location>
</feature>
<dbReference type="Proteomes" id="UP001183390">
    <property type="component" value="Unassembled WGS sequence"/>
</dbReference>
<dbReference type="PANTHER" id="PTHR35526:SF3">
    <property type="entry name" value="ANTI-SIGMA-F FACTOR RSBW"/>
    <property type="match status" value="1"/>
</dbReference>
<evidence type="ECO:0000256" key="2">
    <source>
        <dbReference type="SAM" id="MobiDB-lite"/>
    </source>
</evidence>
<dbReference type="InterPro" id="IPR050267">
    <property type="entry name" value="Anti-sigma-factor_SerPK"/>
</dbReference>
<keyword evidence="4" id="KW-0067">ATP-binding</keyword>
<feature type="compositionally biased region" description="Polar residues" evidence="2">
    <location>
        <begin position="1"/>
        <end position="18"/>
    </location>
</feature>
<keyword evidence="1" id="KW-0808">Transferase</keyword>
<keyword evidence="4" id="KW-0547">Nucleotide-binding</keyword>
<dbReference type="InterPro" id="IPR036890">
    <property type="entry name" value="HATPase_C_sf"/>
</dbReference>
<dbReference type="CDD" id="cd16936">
    <property type="entry name" value="HATPase_RsbW-like"/>
    <property type="match status" value="1"/>
</dbReference>
<dbReference type="InterPro" id="IPR003594">
    <property type="entry name" value="HATPase_dom"/>
</dbReference>
<dbReference type="RefSeq" id="WP_311511646.1">
    <property type="nucleotide sequence ID" value="NZ_JAVREP010000006.1"/>
</dbReference>
<keyword evidence="1" id="KW-0418">Kinase</keyword>
<accession>A0ABU2M8H9</accession>
<dbReference type="GO" id="GO:0005524">
    <property type="term" value="F:ATP binding"/>
    <property type="evidence" value="ECO:0007669"/>
    <property type="project" value="UniProtKB-KW"/>
</dbReference>
<keyword evidence="5" id="KW-1185">Reference proteome</keyword>
<evidence type="ECO:0000313" key="4">
    <source>
        <dbReference type="EMBL" id="MDT0328973.1"/>
    </source>
</evidence>
<dbReference type="EMBL" id="JAVREP010000006">
    <property type="protein sequence ID" value="MDT0328973.1"/>
    <property type="molecule type" value="Genomic_DNA"/>
</dbReference>
<comment type="caution">
    <text evidence="4">The sequence shown here is derived from an EMBL/GenBank/DDBJ whole genome shotgun (WGS) entry which is preliminary data.</text>
</comment>
<feature type="region of interest" description="Disordered" evidence="2">
    <location>
        <begin position="1"/>
        <end position="56"/>
    </location>
</feature>
<evidence type="ECO:0000256" key="1">
    <source>
        <dbReference type="ARBA" id="ARBA00022527"/>
    </source>
</evidence>
<organism evidence="4 5">
    <name type="scientific">Nocardiopsis lambiniae</name>
    <dbReference type="NCBI Taxonomy" id="3075539"/>
    <lineage>
        <taxon>Bacteria</taxon>
        <taxon>Bacillati</taxon>
        <taxon>Actinomycetota</taxon>
        <taxon>Actinomycetes</taxon>
        <taxon>Streptosporangiales</taxon>
        <taxon>Nocardiopsidaceae</taxon>
        <taxon>Nocardiopsis</taxon>
    </lineage>
</organism>
<dbReference type="SUPFAM" id="SSF55874">
    <property type="entry name" value="ATPase domain of HSP90 chaperone/DNA topoisomerase II/histidine kinase"/>
    <property type="match status" value="1"/>
</dbReference>
<reference evidence="5" key="1">
    <citation type="submission" date="2023-07" db="EMBL/GenBank/DDBJ databases">
        <title>30 novel species of actinomycetes from the DSMZ collection.</title>
        <authorList>
            <person name="Nouioui I."/>
        </authorList>
    </citation>
    <scope>NUCLEOTIDE SEQUENCE [LARGE SCALE GENOMIC DNA]</scope>
    <source>
        <strain evidence="5">DSM 44743</strain>
    </source>
</reference>
<evidence type="ECO:0000313" key="5">
    <source>
        <dbReference type="Proteomes" id="UP001183390"/>
    </source>
</evidence>
<dbReference type="Gene3D" id="3.30.565.10">
    <property type="entry name" value="Histidine kinase-like ATPase, C-terminal domain"/>
    <property type="match status" value="1"/>
</dbReference>
<dbReference type="Pfam" id="PF13581">
    <property type="entry name" value="HATPase_c_2"/>
    <property type="match status" value="1"/>
</dbReference>
<dbReference type="PANTHER" id="PTHR35526">
    <property type="entry name" value="ANTI-SIGMA-F FACTOR RSBW-RELATED"/>
    <property type="match status" value="1"/>
</dbReference>
<proteinExistence type="predicted"/>
<protein>
    <submittedName>
        <fullName evidence="4">ATP-binding protein</fullName>
    </submittedName>
</protein>